<keyword evidence="4" id="KW-0548">Nucleotidyltransferase</keyword>
<dbReference type="GO" id="GO:0003677">
    <property type="term" value="F:DNA binding"/>
    <property type="evidence" value="ECO:0007669"/>
    <property type="project" value="InterPro"/>
</dbReference>
<dbReference type="PRINTS" id="PR00868">
    <property type="entry name" value="DNAPOLI"/>
</dbReference>
<evidence type="ECO:0000256" key="1">
    <source>
        <dbReference type="ARBA" id="ARBA00022705"/>
    </source>
</evidence>
<dbReference type="Gene3D" id="1.10.150.20">
    <property type="entry name" value="5' to 3' exonuclease, C-terminal subdomain"/>
    <property type="match status" value="1"/>
</dbReference>
<dbReference type="PANTHER" id="PTHR10133">
    <property type="entry name" value="DNA POLYMERASE I"/>
    <property type="match status" value="1"/>
</dbReference>
<keyword evidence="2" id="KW-1194">Viral DNA replication</keyword>
<organism evidence="4 5">
    <name type="scientific">Pseudomonas phage MR5</name>
    <dbReference type="NCBI Taxonomy" id="2711172"/>
    <lineage>
        <taxon>Viruses</taxon>
        <taxon>Duplodnaviria</taxon>
        <taxon>Heunggongvirae</taxon>
        <taxon>Uroviricota</taxon>
        <taxon>Caudoviricetes</taxon>
        <taxon>Autographivirales</taxon>
        <taxon>Autoscriptoviridae</taxon>
        <taxon>Krylovirinae</taxon>
        <taxon>Mojovirus</taxon>
        <taxon>Mojovirus MR5</taxon>
    </lineage>
</organism>
<sequence>MGTTAWITAAGPVASSSDITNDHINGACNVRIRVADIETQNHPYLGGVASAHCPDNYIVLYGWRDDVDGVPGTPQLIRFESKEEANDPSWFSLDGVDLFVHHNSMYEMSWWITRYREEFLRFLKRGGRVLCTQLGEYLCSHQTWTYPALNEVAQKHGGTPKVDGVKMLWEQGVLTADIDPALLSEYLIGPSGDIENTARAFYGQMQYLNEMGMWRMFLERCEGMVCFSFCEAAGLYVNKEVAERNQAEQLKELAEINEQIEKLLPVLPDTLEWNWGSDFHMSALLFGGEVKYQERVPRTDAEGNVMYEKHDCYKFGQAYLPIEGMDAESFETACCEFGPCDRYSAGKNKGQLKPHKVLTSTPQTKWADTTFKFPGLLPIAAMPKVLAEKFAFDPNARRNGEYVGKRFLPCGTPVYSTSGEVLTALAVHGFEAGKLLNRKATLDKDNGTYYITHDYNADGSIKKTRGMLQYVGLDNIIHHSLNTCATTTGRLSSSNPNLQNLPRDGTSKVKQMFTSRFGDDGVIIEVDYSALEVVMLAALSGDQALLKHLVNGDDMHCLRLAAKLKESYASVLEKCTNHEHPDHKQYKQMRTDIKPPSFAAQYGASAQGIAFATGVTLEYAEEFLAGEAKLFPRAIAFRDVVYQAVCKTGAQPQGLQREQDDAGNFRVYRRGYYQADGGTCYSFRQFDVWNPETRRRELDYKPTQIANYWCQGEAGYLMTLSAGRVMRWAIQHPEFLQKFFIINNVHDALYFDCHKDVFREVGLAAKAILEDAPKYMSQQLGYNISHVPFPAVAEAGPSMYAKEVIQ</sequence>
<dbReference type="Pfam" id="PF00476">
    <property type="entry name" value="DNA_pol_A"/>
    <property type="match status" value="1"/>
</dbReference>
<dbReference type="Gene3D" id="3.30.70.370">
    <property type="match status" value="1"/>
</dbReference>
<dbReference type="EC" id="2.7.7.7" evidence="4"/>
<dbReference type="GO" id="GO:0006261">
    <property type="term" value="P:DNA-templated DNA replication"/>
    <property type="evidence" value="ECO:0007669"/>
    <property type="project" value="InterPro"/>
</dbReference>
<dbReference type="InterPro" id="IPR001098">
    <property type="entry name" value="DNA-dir_DNA_pol_A_palm_dom"/>
</dbReference>
<evidence type="ECO:0000256" key="2">
    <source>
        <dbReference type="ARBA" id="ARBA00023109"/>
    </source>
</evidence>
<dbReference type="SUPFAM" id="SSF56672">
    <property type="entry name" value="DNA/RNA polymerases"/>
    <property type="match status" value="1"/>
</dbReference>
<proteinExistence type="predicted"/>
<keyword evidence="5" id="KW-1185">Reference proteome</keyword>
<protein>
    <submittedName>
        <fullName evidence="4">Putative DNA polymerase</fullName>
        <ecNumber evidence="4">2.7.7.7</ecNumber>
    </submittedName>
</protein>
<feature type="domain" description="DNA-directed DNA polymerase family A palm" evidence="3">
    <location>
        <begin position="506"/>
        <end position="757"/>
    </location>
</feature>
<evidence type="ECO:0000259" key="3">
    <source>
        <dbReference type="SMART" id="SM00482"/>
    </source>
</evidence>
<dbReference type="GO" id="GO:0039693">
    <property type="term" value="P:viral DNA genome replication"/>
    <property type="evidence" value="ECO:0007669"/>
    <property type="project" value="UniProtKB-KW"/>
</dbReference>
<dbReference type="GO" id="GO:0003887">
    <property type="term" value="F:DNA-directed DNA polymerase activity"/>
    <property type="evidence" value="ECO:0007669"/>
    <property type="project" value="UniProtKB-EC"/>
</dbReference>
<keyword evidence="1" id="KW-0235">DNA replication</keyword>
<evidence type="ECO:0000313" key="5">
    <source>
        <dbReference type="Proteomes" id="UP000501738"/>
    </source>
</evidence>
<dbReference type="InterPro" id="IPR043502">
    <property type="entry name" value="DNA/RNA_pol_sf"/>
</dbReference>
<evidence type="ECO:0000313" key="4">
    <source>
        <dbReference type="EMBL" id="QJD54792.1"/>
    </source>
</evidence>
<gene>
    <name evidence="4" type="ORF">PssvBMR5_gp24</name>
</gene>
<keyword evidence="4" id="KW-0808">Transferase</keyword>
<reference evidence="4 5" key="1">
    <citation type="journal article" date="2020" name="Microb. Biotechnol.">
        <title>Phage biocontrol to combat Pseudomonas syringae pathogens causing disease in cherry.</title>
        <authorList>
            <person name="Rabiey M."/>
            <person name="Roy S.R."/>
            <person name="Holtappels D."/>
            <person name="Franceschetti L."/>
            <person name="Quilty B.J."/>
            <person name="Creeth R."/>
            <person name="Sundin G.W."/>
            <person name="Wagemans J."/>
            <person name="Lavigne R."/>
            <person name="Jackson R.W."/>
        </authorList>
    </citation>
    <scope>NUCLEOTIDE SEQUENCE [LARGE SCALE GENOMIC DNA]</scope>
</reference>
<dbReference type="Proteomes" id="UP000501738">
    <property type="component" value="Segment"/>
</dbReference>
<accession>A0A6M3TCP6</accession>
<dbReference type="SMART" id="SM00482">
    <property type="entry name" value="POLAc"/>
    <property type="match status" value="1"/>
</dbReference>
<dbReference type="EMBL" id="MT104468">
    <property type="protein sequence ID" value="QJD54792.1"/>
    <property type="molecule type" value="Genomic_DNA"/>
</dbReference>
<name>A0A6M3TCP6_9CAUD</name>
<dbReference type="GO" id="GO:0006302">
    <property type="term" value="P:double-strand break repair"/>
    <property type="evidence" value="ECO:0007669"/>
    <property type="project" value="TreeGrafter"/>
</dbReference>
<dbReference type="InterPro" id="IPR002298">
    <property type="entry name" value="DNA_polymerase_A"/>
</dbReference>
<dbReference type="PANTHER" id="PTHR10133:SF27">
    <property type="entry name" value="DNA POLYMERASE NU"/>
    <property type="match status" value="1"/>
</dbReference>